<dbReference type="RefSeq" id="WP_305994960.1">
    <property type="nucleotide sequence ID" value="NZ_JAVALS010000001.1"/>
</dbReference>
<evidence type="ECO:0000256" key="1">
    <source>
        <dbReference type="SAM" id="SignalP"/>
    </source>
</evidence>
<sequence length="492" mass="50573">MTSHRLRAPALLALLPAALLLNMPGASAATVLPPVVVSGANPLSACTLGAAPGAINYLNAEVEPWVAVNPADPANIIGAWQQDRWSDGGAHGLVAGYSKDGGVTWHETPQPFSACAPGGPSRYDRASDPWVSIGPDGTAYSVSISFQGVGYDNAVLASTSRDGGATWSGPKALIQDLGSPQFFNDKESVTADPAIPGTAYAVWDRLVSPNGNPRSVAHATAYTGPTLYSKTTDFGATWSAPKVIVPTANKQQTIGNQIVVGPGGTLYNFFDFITGTGKNGLGSLHGTNVAYSRSTDGGTTWTAPQIIASLNTAGVTDPNTGAAIRTGDIIPEAAVDPVSGQLYVVWQDSRFNGGHYDEVALSTSTDGGSSWSAPTRVNTPKGVPAFNPGVSVAGGTVAVSYDDFRDLTVGNVSTLPTDHWVTMSPLGAPVFGNETRVAGPFDLMTAPNAGGFFLGDYSGLAALGSSFASLSIRANDGDLSNRTDAVFTVIAP</sequence>
<dbReference type="EC" id="3.2.1.-" evidence="2"/>
<dbReference type="InterPro" id="IPR036278">
    <property type="entry name" value="Sialidase_sf"/>
</dbReference>
<protein>
    <submittedName>
        <fullName evidence="2">Sialidase family protein</fullName>
        <ecNumber evidence="2">3.2.1.-</ecNumber>
    </submittedName>
</protein>
<gene>
    <name evidence="2" type="ORF">Q9R02_02020</name>
</gene>
<keyword evidence="2" id="KW-0326">Glycosidase</keyword>
<keyword evidence="1" id="KW-0732">Signal</keyword>
<accession>A0ABT9IK25</accession>
<proteinExistence type="predicted"/>
<keyword evidence="2" id="KW-0378">Hydrolase</keyword>
<keyword evidence="3" id="KW-1185">Reference proteome</keyword>
<evidence type="ECO:0000313" key="2">
    <source>
        <dbReference type="EMBL" id="MDP5225925.1"/>
    </source>
</evidence>
<comment type="caution">
    <text evidence="2">The sequence shown here is derived from an EMBL/GenBank/DDBJ whole genome shotgun (WGS) entry which is preliminary data.</text>
</comment>
<dbReference type="Gene3D" id="2.120.10.10">
    <property type="match status" value="2"/>
</dbReference>
<reference evidence="2 3" key="1">
    <citation type="submission" date="2023-08" db="EMBL/GenBank/DDBJ databases">
        <title>Arthrobacter horti sp. nov., isolated from forest soil.</title>
        <authorList>
            <person name="Park M."/>
        </authorList>
    </citation>
    <scope>NUCLEOTIDE SEQUENCE [LARGE SCALE GENOMIC DNA]</scope>
    <source>
        <strain evidence="2 3">YJM1</strain>
    </source>
</reference>
<name>A0ABT9IK25_9MICC</name>
<feature type="signal peptide" evidence="1">
    <location>
        <begin position="1"/>
        <end position="28"/>
    </location>
</feature>
<feature type="chain" id="PRO_5046470458" evidence="1">
    <location>
        <begin position="29"/>
        <end position="492"/>
    </location>
</feature>
<organism evidence="2 3">
    <name type="scientific">Arthrobacter horti</name>
    <dbReference type="NCBI Taxonomy" id="3068273"/>
    <lineage>
        <taxon>Bacteria</taxon>
        <taxon>Bacillati</taxon>
        <taxon>Actinomycetota</taxon>
        <taxon>Actinomycetes</taxon>
        <taxon>Micrococcales</taxon>
        <taxon>Micrococcaceae</taxon>
        <taxon>Arthrobacter</taxon>
    </lineage>
</organism>
<dbReference type="CDD" id="cd15482">
    <property type="entry name" value="Sialidase_non-viral"/>
    <property type="match status" value="1"/>
</dbReference>
<evidence type="ECO:0000313" key="3">
    <source>
        <dbReference type="Proteomes" id="UP001232725"/>
    </source>
</evidence>
<dbReference type="EMBL" id="JAVALS010000001">
    <property type="protein sequence ID" value="MDP5225925.1"/>
    <property type="molecule type" value="Genomic_DNA"/>
</dbReference>
<dbReference type="SUPFAM" id="SSF50939">
    <property type="entry name" value="Sialidases"/>
    <property type="match status" value="2"/>
</dbReference>
<dbReference type="GO" id="GO:0016798">
    <property type="term" value="F:hydrolase activity, acting on glycosyl bonds"/>
    <property type="evidence" value="ECO:0007669"/>
    <property type="project" value="UniProtKB-KW"/>
</dbReference>
<dbReference type="Proteomes" id="UP001232725">
    <property type="component" value="Unassembled WGS sequence"/>
</dbReference>